<protein>
    <submittedName>
        <fullName evidence="1">Uncharacterized protein</fullName>
    </submittedName>
</protein>
<evidence type="ECO:0000313" key="1">
    <source>
        <dbReference type="EMBL" id="OMO87122.1"/>
    </source>
</evidence>
<gene>
    <name evidence="1" type="ORF">CCACVL1_09257</name>
</gene>
<evidence type="ECO:0000313" key="2">
    <source>
        <dbReference type="Proteomes" id="UP000188268"/>
    </source>
</evidence>
<name>A0A1R3IX19_COCAP</name>
<accession>A0A1R3IX19</accession>
<comment type="caution">
    <text evidence="1">The sequence shown here is derived from an EMBL/GenBank/DDBJ whole genome shotgun (WGS) entry which is preliminary data.</text>
</comment>
<dbReference type="AlphaFoldDB" id="A0A1R3IX19"/>
<dbReference type="Proteomes" id="UP000188268">
    <property type="component" value="Unassembled WGS sequence"/>
</dbReference>
<keyword evidence="2" id="KW-1185">Reference proteome</keyword>
<sequence length="24" mass="2651">MAERLRLAGGILALVLRRSSVKLK</sequence>
<reference evidence="1 2" key="1">
    <citation type="submission" date="2013-09" db="EMBL/GenBank/DDBJ databases">
        <title>Corchorus capsularis genome sequencing.</title>
        <authorList>
            <person name="Alam M."/>
            <person name="Haque M.S."/>
            <person name="Islam M.S."/>
            <person name="Emdad E.M."/>
            <person name="Islam M.M."/>
            <person name="Ahmed B."/>
            <person name="Halim A."/>
            <person name="Hossen Q.M.M."/>
            <person name="Hossain M.Z."/>
            <person name="Ahmed R."/>
            <person name="Khan M.M."/>
            <person name="Islam R."/>
            <person name="Rashid M.M."/>
            <person name="Khan S.A."/>
            <person name="Rahman M.S."/>
            <person name="Alam M."/>
        </authorList>
    </citation>
    <scope>NUCLEOTIDE SEQUENCE [LARGE SCALE GENOMIC DNA]</scope>
    <source>
        <strain evidence="2">cv. CVL-1</strain>
        <tissue evidence="1">Whole seedling</tissue>
    </source>
</reference>
<organism evidence="1 2">
    <name type="scientific">Corchorus capsularis</name>
    <name type="common">Jute</name>
    <dbReference type="NCBI Taxonomy" id="210143"/>
    <lineage>
        <taxon>Eukaryota</taxon>
        <taxon>Viridiplantae</taxon>
        <taxon>Streptophyta</taxon>
        <taxon>Embryophyta</taxon>
        <taxon>Tracheophyta</taxon>
        <taxon>Spermatophyta</taxon>
        <taxon>Magnoliopsida</taxon>
        <taxon>eudicotyledons</taxon>
        <taxon>Gunneridae</taxon>
        <taxon>Pentapetalae</taxon>
        <taxon>rosids</taxon>
        <taxon>malvids</taxon>
        <taxon>Malvales</taxon>
        <taxon>Malvaceae</taxon>
        <taxon>Grewioideae</taxon>
        <taxon>Apeibeae</taxon>
        <taxon>Corchorus</taxon>
    </lineage>
</organism>
<dbReference type="Gramene" id="OMO87122">
    <property type="protein sequence ID" value="OMO87122"/>
    <property type="gene ID" value="CCACVL1_09257"/>
</dbReference>
<proteinExistence type="predicted"/>
<dbReference type="EMBL" id="AWWV01009301">
    <property type="protein sequence ID" value="OMO87122.1"/>
    <property type="molecule type" value="Genomic_DNA"/>
</dbReference>